<dbReference type="PANTHER" id="PTHR43520">
    <property type="entry name" value="ATP7, ISOFORM B"/>
    <property type="match status" value="1"/>
</dbReference>
<dbReference type="GO" id="GO:0055070">
    <property type="term" value="P:copper ion homeostasis"/>
    <property type="evidence" value="ECO:0007669"/>
    <property type="project" value="TreeGrafter"/>
</dbReference>
<feature type="domain" description="HMA" evidence="11">
    <location>
        <begin position="55"/>
        <end position="120"/>
    </location>
</feature>
<dbReference type="PRINTS" id="PR00119">
    <property type="entry name" value="CATATPASE"/>
</dbReference>
<dbReference type="GO" id="GO:0016020">
    <property type="term" value="C:membrane"/>
    <property type="evidence" value="ECO:0007669"/>
    <property type="project" value="UniProtKB-SubCell"/>
</dbReference>
<dbReference type="PROSITE" id="PS50846">
    <property type="entry name" value="HMA_2"/>
    <property type="match status" value="1"/>
</dbReference>
<dbReference type="GO" id="GO:0016887">
    <property type="term" value="F:ATP hydrolysis activity"/>
    <property type="evidence" value="ECO:0007669"/>
    <property type="project" value="InterPro"/>
</dbReference>
<feature type="transmembrane region" description="Helical" evidence="10">
    <location>
        <begin position="213"/>
        <end position="232"/>
    </location>
</feature>
<evidence type="ECO:0000259" key="11">
    <source>
        <dbReference type="PROSITE" id="PS50846"/>
    </source>
</evidence>
<keyword evidence="9 10" id="KW-0472">Membrane</keyword>
<dbReference type="Gene3D" id="3.40.1110.10">
    <property type="entry name" value="Calcium-transporting ATPase, cytoplasmic domain N"/>
    <property type="match status" value="1"/>
</dbReference>
<organism evidence="12 13">
    <name type="scientific">Melanomma pulvis-pyrius CBS 109.77</name>
    <dbReference type="NCBI Taxonomy" id="1314802"/>
    <lineage>
        <taxon>Eukaryota</taxon>
        <taxon>Fungi</taxon>
        <taxon>Dikarya</taxon>
        <taxon>Ascomycota</taxon>
        <taxon>Pezizomycotina</taxon>
        <taxon>Dothideomycetes</taxon>
        <taxon>Pleosporomycetidae</taxon>
        <taxon>Pleosporales</taxon>
        <taxon>Melanommataceae</taxon>
        <taxon>Melanomma</taxon>
    </lineage>
</organism>
<feature type="transmembrane region" description="Helical" evidence="10">
    <location>
        <begin position="437"/>
        <end position="461"/>
    </location>
</feature>
<feature type="transmembrane region" description="Helical" evidence="10">
    <location>
        <begin position="244"/>
        <end position="262"/>
    </location>
</feature>
<evidence type="ECO:0000256" key="2">
    <source>
        <dbReference type="ARBA" id="ARBA00006024"/>
    </source>
</evidence>
<dbReference type="InterPro" id="IPR059000">
    <property type="entry name" value="ATPase_P-type_domA"/>
</dbReference>
<dbReference type="Gene3D" id="3.40.50.1000">
    <property type="entry name" value="HAD superfamily/HAD-like"/>
    <property type="match status" value="1"/>
</dbReference>
<dbReference type="InterPro" id="IPR023298">
    <property type="entry name" value="ATPase_P-typ_TM_dom_sf"/>
</dbReference>
<feature type="transmembrane region" description="Helical" evidence="10">
    <location>
        <begin position="760"/>
        <end position="783"/>
    </location>
</feature>
<dbReference type="AlphaFoldDB" id="A0A6A6XLU1"/>
<dbReference type="CDD" id="cd00371">
    <property type="entry name" value="HMA"/>
    <property type="match status" value="1"/>
</dbReference>
<dbReference type="NCBIfam" id="TIGR01525">
    <property type="entry name" value="ATPase-IB_hvy"/>
    <property type="match status" value="1"/>
</dbReference>
<dbReference type="Pfam" id="PF00122">
    <property type="entry name" value="E1-E2_ATPase"/>
    <property type="match status" value="1"/>
</dbReference>
<feature type="transmembrane region" description="Helical" evidence="10">
    <location>
        <begin position="396"/>
        <end position="417"/>
    </location>
</feature>
<keyword evidence="5 10" id="KW-0547">Nucleotide-binding</keyword>
<dbReference type="Proteomes" id="UP000799757">
    <property type="component" value="Unassembled WGS sequence"/>
</dbReference>
<dbReference type="SUPFAM" id="SSF55008">
    <property type="entry name" value="HMA, heavy metal-associated domain"/>
    <property type="match status" value="1"/>
</dbReference>
<dbReference type="Gene3D" id="3.30.70.100">
    <property type="match status" value="1"/>
</dbReference>
<gene>
    <name evidence="12" type="ORF">K505DRAFT_269387</name>
</gene>
<dbReference type="InterPro" id="IPR036163">
    <property type="entry name" value="HMA_dom_sf"/>
</dbReference>
<dbReference type="InterPro" id="IPR027256">
    <property type="entry name" value="P-typ_ATPase_IB"/>
</dbReference>
<evidence type="ECO:0000313" key="13">
    <source>
        <dbReference type="Proteomes" id="UP000799757"/>
    </source>
</evidence>
<dbReference type="Pfam" id="PF00403">
    <property type="entry name" value="HMA"/>
    <property type="match status" value="1"/>
</dbReference>
<protein>
    <submittedName>
        <fullName evidence="12">Heavy metal translocatin</fullName>
    </submittedName>
</protein>
<evidence type="ECO:0000313" key="12">
    <source>
        <dbReference type="EMBL" id="KAF2797471.1"/>
    </source>
</evidence>
<evidence type="ECO:0000256" key="4">
    <source>
        <dbReference type="ARBA" id="ARBA00022723"/>
    </source>
</evidence>
<dbReference type="InterPro" id="IPR001757">
    <property type="entry name" value="P_typ_ATPase"/>
</dbReference>
<dbReference type="InterPro" id="IPR044492">
    <property type="entry name" value="P_typ_ATPase_HD_dom"/>
</dbReference>
<proteinExistence type="inferred from homology"/>
<evidence type="ECO:0000256" key="1">
    <source>
        <dbReference type="ARBA" id="ARBA00004127"/>
    </source>
</evidence>
<dbReference type="GO" id="GO:0012505">
    <property type="term" value="C:endomembrane system"/>
    <property type="evidence" value="ECO:0007669"/>
    <property type="project" value="UniProtKB-SubCell"/>
</dbReference>
<dbReference type="InterPro" id="IPR023299">
    <property type="entry name" value="ATPase_P-typ_cyto_dom_N"/>
</dbReference>
<dbReference type="SFLD" id="SFLDG00002">
    <property type="entry name" value="C1.7:_P-type_atpase_like"/>
    <property type="match status" value="1"/>
</dbReference>
<keyword evidence="8 10" id="KW-1133">Transmembrane helix</keyword>
<keyword evidence="13" id="KW-1185">Reference proteome</keyword>
<dbReference type="EMBL" id="MU001805">
    <property type="protein sequence ID" value="KAF2797471.1"/>
    <property type="molecule type" value="Genomic_DNA"/>
</dbReference>
<dbReference type="SUPFAM" id="SSF81653">
    <property type="entry name" value="Calcium ATPase, transduction domain A"/>
    <property type="match status" value="1"/>
</dbReference>
<dbReference type="InterPro" id="IPR036412">
    <property type="entry name" value="HAD-like_sf"/>
</dbReference>
<name>A0A6A6XLU1_9PLEO</name>
<feature type="transmembrane region" description="Helical" evidence="10">
    <location>
        <begin position="183"/>
        <end position="201"/>
    </location>
</feature>
<dbReference type="PROSITE" id="PS00154">
    <property type="entry name" value="ATPASE_E1_E2"/>
    <property type="match status" value="1"/>
</dbReference>
<dbReference type="SUPFAM" id="SSF56784">
    <property type="entry name" value="HAD-like"/>
    <property type="match status" value="1"/>
</dbReference>
<dbReference type="PRINTS" id="PR00120">
    <property type="entry name" value="HATPASE"/>
</dbReference>
<feature type="non-terminal residue" evidence="12">
    <location>
        <position position="813"/>
    </location>
</feature>
<dbReference type="GO" id="GO:0043682">
    <property type="term" value="F:P-type divalent copper transporter activity"/>
    <property type="evidence" value="ECO:0007669"/>
    <property type="project" value="TreeGrafter"/>
</dbReference>
<evidence type="ECO:0000256" key="7">
    <source>
        <dbReference type="ARBA" id="ARBA00022967"/>
    </source>
</evidence>
<evidence type="ECO:0000256" key="3">
    <source>
        <dbReference type="ARBA" id="ARBA00022692"/>
    </source>
</evidence>
<dbReference type="SFLD" id="SFLDF00027">
    <property type="entry name" value="p-type_atpase"/>
    <property type="match status" value="1"/>
</dbReference>
<keyword evidence="3 10" id="KW-0812">Transmembrane</keyword>
<dbReference type="InterPro" id="IPR018303">
    <property type="entry name" value="ATPase_P-typ_P_site"/>
</dbReference>
<comment type="similarity">
    <text evidence="2 10">Belongs to the cation transport ATPase (P-type) (TC 3.A.3) family. Type IB subfamily.</text>
</comment>
<dbReference type="Pfam" id="PF00702">
    <property type="entry name" value="Hydrolase"/>
    <property type="match status" value="1"/>
</dbReference>
<dbReference type="GO" id="GO:0005507">
    <property type="term" value="F:copper ion binding"/>
    <property type="evidence" value="ECO:0007669"/>
    <property type="project" value="TreeGrafter"/>
</dbReference>
<evidence type="ECO:0000256" key="10">
    <source>
        <dbReference type="RuleBase" id="RU362081"/>
    </source>
</evidence>
<dbReference type="OrthoDB" id="432719at2759"/>
<evidence type="ECO:0000256" key="6">
    <source>
        <dbReference type="ARBA" id="ARBA00022840"/>
    </source>
</evidence>
<comment type="subcellular location">
    <subcellularLocation>
        <location evidence="1">Endomembrane system</location>
        <topology evidence="1">Multi-pass membrane protein</topology>
    </subcellularLocation>
    <subcellularLocation>
        <location evidence="10">Membrane</location>
    </subcellularLocation>
</comment>
<dbReference type="InterPro" id="IPR006121">
    <property type="entry name" value="HMA_dom"/>
</dbReference>
<evidence type="ECO:0000256" key="5">
    <source>
        <dbReference type="ARBA" id="ARBA00022741"/>
    </source>
</evidence>
<evidence type="ECO:0000256" key="8">
    <source>
        <dbReference type="ARBA" id="ARBA00022989"/>
    </source>
</evidence>
<dbReference type="FunFam" id="3.30.70.100:FF:000001">
    <property type="entry name" value="ATPase copper transporting beta"/>
    <property type="match status" value="1"/>
</dbReference>
<keyword evidence="4 10" id="KW-0479">Metal-binding</keyword>
<feature type="transmembrane region" description="Helical" evidence="10">
    <location>
        <begin position="144"/>
        <end position="163"/>
    </location>
</feature>
<dbReference type="SUPFAM" id="SSF81665">
    <property type="entry name" value="Calcium ATPase, transmembrane domain M"/>
    <property type="match status" value="1"/>
</dbReference>
<dbReference type="PANTHER" id="PTHR43520:SF8">
    <property type="entry name" value="P-TYPE CU(+) TRANSPORTER"/>
    <property type="match status" value="1"/>
</dbReference>
<dbReference type="PROSITE" id="PS01047">
    <property type="entry name" value="HMA_1"/>
    <property type="match status" value="1"/>
</dbReference>
<keyword evidence="7" id="KW-1278">Translocase</keyword>
<dbReference type="Gene3D" id="2.70.150.10">
    <property type="entry name" value="Calcium-transporting ATPase, cytoplasmic transduction domain A"/>
    <property type="match status" value="1"/>
</dbReference>
<keyword evidence="6 10" id="KW-0067">ATP-binding</keyword>
<dbReference type="SFLD" id="SFLDS00003">
    <property type="entry name" value="Haloacid_Dehalogenase"/>
    <property type="match status" value="1"/>
</dbReference>
<dbReference type="NCBIfam" id="TIGR01494">
    <property type="entry name" value="ATPase_P-type"/>
    <property type="match status" value="2"/>
</dbReference>
<dbReference type="PROSITE" id="PS01229">
    <property type="entry name" value="COF_2"/>
    <property type="match status" value="1"/>
</dbReference>
<dbReference type="InterPro" id="IPR008250">
    <property type="entry name" value="ATPase_P-typ_transduc_dom_A_sf"/>
</dbReference>
<feature type="transmembrane region" description="Helical" evidence="10">
    <location>
        <begin position="789"/>
        <end position="808"/>
    </location>
</feature>
<accession>A0A6A6XLU1</accession>
<dbReference type="InterPro" id="IPR023214">
    <property type="entry name" value="HAD_sf"/>
</dbReference>
<sequence>MACCYIAASIIGFIIRGCDALDINLHLQYNESIEHTYEDEEELINERRRDVKESGVTIVSISGMTCAACTSTVESALKEVEGVNEALVSLPFQEARVLHDAETKQGEIVEAIRSSGYDAEIGERAATQKIQTLRHTEELATLRGSLTGLSLFSGAIFTLGTLLDYSGFDRLLESPAVRFIRPGVLFLLTAVAAARHGNWIFKNAITAARHLRVNMHTLITASTLVGLLLTLLNMFHGNSRPDALYFDTIVGVLLIITVGRYMDLLSRRRASDTFAGLYSLLDQTSSVKLAKLDKRVPTSVVRSGDEIIIDAFNIVPCDCYVVSGKSHVNEAVITGEPLPKSKGEGDLLLAGSRNGPNQLYARVNQDFEGSFLAQLIRSVESSLSTKVSVQHRIDVITQYFVSIIFAISIPTAMYTFSTTASRGAGWVDAIDVAGERLMTILAAACPCALGLATPCAVMAGIDVAWRKGILMLEGGETMERLKSITHVVMDKTGTLTRGTLTVSDMSINNRWKGSENILATLICAAEEKGMSAHPLAMAIFRRMLSISGDLWKGYQDIGGVRKLVEAGGRGVTCEVNSGDGLWRLICVGNLAWMKDNDVKGVDALPMDIAKEGSAVFIGVDGDIAASIVLQDVVRPDAKLTIDALKAQGLEVSMLTGDQPIEASRISKELGIPVLDSAATPEAKLRHIKTIQAKGGKVLMIGDGMNDGPSLATADVGVMMSNGRKCLTSGGSVLLLRPQLDSITTLLEISRMTMHQVSTNIAWVIVYNFVAVALAMGLGAPFGVHISPPIAAAMMSISSLFITVQGLLLRTRLA</sequence>
<dbReference type="InterPro" id="IPR017969">
    <property type="entry name" value="Heavy-metal-associated_CS"/>
</dbReference>
<evidence type="ECO:0000256" key="9">
    <source>
        <dbReference type="ARBA" id="ARBA00023136"/>
    </source>
</evidence>
<dbReference type="GO" id="GO:0005524">
    <property type="term" value="F:ATP binding"/>
    <property type="evidence" value="ECO:0007669"/>
    <property type="project" value="UniProtKB-UniRule"/>
</dbReference>
<reference evidence="12" key="1">
    <citation type="journal article" date="2020" name="Stud. Mycol.">
        <title>101 Dothideomycetes genomes: a test case for predicting lifestyles and emergence of pathogens.</title>
        <authorList>
            <person name="Haridas S."/>
            <person name="Albert R."/>
            <person name="Binder M."/>
            <person name="Bloem J."/>
            <person name="Labutti K."/>
            <person name="Salamov A."/>
            <person name="Andreopoulos B."/>
            <person name="Baker S."/>
            <person name="Barry K."/>
            <person name="Bills G."/>
            <person name="Bluhm B."/>
            <person name="Cannon C."/>
            <person name="Castanera R."/>
            <person name="Culley D."/>
            <person name="Daum C."/>
            <person name="Ezra D."/>
            <person name="Gonzalez J."/>
            <person name="Henrissat B."/>
            <person name="Kuo A."/>
            <person name="Liang C."/>
            <person name="Lipzen A."/>
            <person name="Lutzoni F."/>
            <person name="Magnuson J."/>
            <person name="Mondo S."/>
            <person name="Nolan M."/>
            <person name="Ohm R."/>
            <person name="Pangilinan J."/>
            <person name="Park H.-J."/>
            <person name="Ramirez L."/>
            <person name="Alfaro M."/>
            <person name="Sun H."/>
            <person name="Tritt A."/>
            <person name="Yoshinaga Y."/>
            <person name="Zwiers L.-H."/>
            <person name="Turgeon B."/>
            <person name="Goodwin S."/>
            <person name="Spatafora J."/>
            <person name="Crous P."/>
            <person name="Grigoriev I."/>
        </authorList>
    </citation>
    <scope>NUCLEOTIDE SEQUENCE</scope>
    <source>
        <strain evidence="12">CBS 109.77</strain>
    </source>
</reference>